<comment type="cofactor">
    <cofactor evidence="1">
        <name>Mg(2+)</name>
        <dbReference type="ChEBI" id="CHEBI:18420"/>
    </cofactor>
</comment>
<evidence type="ECO:0000259" key="2">
    <source>
        <dbReference type="Pfam" id="PF05970"/>
    </source>
</evidence>
<comment type="similarity">
    <text evidence="1">Belongs to the helicase family.</text>
</comment>
<organism evidence="3 4">
    <name type="scientific">Tuber aestivum</name>
    <name type="common">summer truffle</name>
    <dbReference type="NCBI Taxonomy" id="59557"/>
    <lineage>
        <taxon>Eukaryota</taxon>
        <taxon>Fungi</taxon>
        <taxon>Dikarya</taxon>
        <taxon>Ascomycota</taxon>
        <taxon>Pezizomycotina</taxon>
        <taxon>Pezizomycetes</taxon>
        <taxon>Pezizales</taxon>
        <taxon>Tuberaceae</taxon>
        <taxon>Tuber</taxon>
    </lineage>
</organism>
<keyword evidence="1" id="KW-0227">DNA damage</keyword>
<dbReference type="SUPFAM" id="SSF52540">
    <property type="entry name" value="P-loop containing nucleoside triphosphate hydrolases"/>
    <property type="match status" value="1"/>
</dbReference>
<keyword evidence="4" id="KW-1185">Reference proteome</keyword>
<gene>
    <name evidence="3" type="ORF">GSTUAT00009310001</name>
</gene>
<dbReference type="PANTHER" id="PTHR10492:SF57">
    <property type="entry name" value="ATP-DEPENDENT DNA HELICASE"/>
    <property type="match status" value="1"/>
</dbReference>
<keyword evidence="1" id="KW-0347">Helicase</keyword>
<keyword evidence="1" id="KW-0233">DNA recombination</keyword>
<name>A0A292PJ69_9PEZI</name>
<dbReference type="GO" id="GO:0043139">
    <property type="term" value="F:5'-3' DNA helicase activity"/>
    <property type="evidence" value="ECO:0007669"/>
    <property type="project" value="UniProtKB-EC"/>
</dbReference>
<evidence type="ECO:0000313" key="3">
    <source>
        <dbReference type="EMBL" id="CUS06638.1"/>
    </source>
</evidence>
<dbReference type="Pfam" id="PF05970">
    <property type="entry name" value="PIF1"/>
    <property type="match status" value="1"/>
</dbReference>
<keyword evidence="1" id="KW-0067">ATP-binding</keyword>
<dbReference type="EC" id="5.6.2.3" evidence="1"/>
<dbReference type="GO" id="GO:0016887">
    <property type="term" value="F:ATP hydrolysis activity"/>
    <property type="evidence" value="ECO:0007669"/>
    <property type="project" value="RHEA"/>
</dbReference>
<dbReference type="GO" id="GO:0000723">
    <property type="term" value="P:telomere maintenance"/>
    <property type="evidence" value="ECO:0007669"/>
    <property type="project" value="InterPro"/>
</dbReference>
<dbReference type="GO" id="GO:0005524">
    <property type="term" value="F:ATP binding"/>
    <property type="evidence" value="ECO:0007669"/>
    <property type="project" value="UniProtKB-KW"/>
</dbReference>
<evidence type="ECO:0000256" key="1">
    <source>
        <dbReference type="RuleBase" id="RU363044"/>
    </source>
</evidence>
<sequence>MADYLDQFRSAELTTDFALSDLERYLNSQGSKLADFGLPQPEQHTSLLQLEQASSSSQYTYLTSKYQEDELSLSNEQLDIYHTILESFYTPSVERRQTCFFIEGKAGCGKSYTANVLVNRLRSEGYIVLVVGSTALSVTQYDRGRTAHSAFGIPVTENHMELQSRIGPHSDHAQFRRNVDIIFWEELPMSN</sequence>
<protein>
    <recommendedName>
        <fullName evidence="1">ATP-dependent DNA helicase</fullName>
        <ecNumber evidence="1">5.6.2.3</ecNumber>
    </recommendedName>
</protein>
<keyword evidence="1" id="KW-0378">Hydrolase</keyword>
<dbReference type="GO" id="GO:0006310">
    <property type="term" value="P:DNA recombination"/>
    <property type="evidence" value="ECO:0007669"/>
    <property type="project" value="UniProtKB-KW"/>
</dbReference>
<feature type="domain" description="DNA helicase Pif1-like DEAD-box helicase" evidence="2">
    <location>
        <begin position="73"/>
        <end position="191"/>
    </location>
</feature>
<dbReference type="PANTHER" id="PTHR10492">
    <property type="match status" value="1"/>
</dbReference>
<dbReference type="GO" id="GO:0006281">
    <property type="term" value="P:DNA repair"/>
    <property type="evidence" value="ECO:0007669"/>
    <property type="project" value="UniProtKB-KW"/>
</dbReference>
<dbReference type="InterPro" id="IPR027417">
    <property type="entry name" value="P-loop_NTPase"/>
</dbReference>
<keyword evidence="1" id="KW-0547">Nucleotide-binding</keyword>
<dbReference type="AlphaFoldDB" id="A0A292PJ69"/>
<comment type="catalytic activity">
    <reaction evidence="1">
        <text>ATP + H2O = ADP + phosphate + H(+)</text>
        <dbReference type="Rhea" id="RHEA:13065"/>
        <dbReference type="ChEBI" id="CHEBI:15377"/>
        <dbReference type="ChEBI" id="CHEBI:15378"/>
        <dbReference type="ChEBI" id="CHEBI:30616"/>
        <dbReference type="ChEBI" id="CHEBI:43474"/>
        <dbReference type="ChEBI" id="CHEBI:456216"/>
        <dbReference type="EC" id="5.6.2.3"/>
    </reaction>
</comment>
<reference evidence="3" key="1">
    <citation type="submission" date="2015-10" db="EMBL/GenBank/DDBJ databases">
        <authorList>
            <person name="Regsiter A."/>
            <person name="william w."/>
        </authorList>
    </citation>
    <scope>NUCLEOTIDE SEQUENCE</scope>
    <source>
        <strain evidence="3">Montdore</strain>
    </source>
</reference>
<dbReference type="Proteomes" id="UP001412239">
    <property type="component" value="Unassembled WGS sequence"/>
</dbReference>
<proteinExistence type="inferred from homology"/>
<accession>A0A292PJ69</accession>
<evidence type="ECO:0000313" key="4">
    <source>
        <dbReference type="Proteomes" id="UP001412239"/>
    </source>
</evidence>
<dbReference type="EMBL" id="LN892878">
    <property type="protein sequence ID" value="CUS06638.1"/>
    <property type="molecule type" value="Genomic_DNA"/>
</dbReference>
<dbReference type="Gene3D" id="3.40.50.300">
    <property type="entry name" value="P-loop containing nucleotide triphosphate hydrolases"/>
    <property type="match status" value="1"/>
</dbReference>
<dbReference type="InterPro" id="IPR010285">
    <property type="entry name" value="DNA_helicase_pif1-like_DEAD"/>
</dbReference>
<keyword evidence="1" id="KW-0234">DNA repair</keyword>